<gene>
    <name evidence="2" type="ORF">MTR80_07770</name>
</gene>
<name>A0ABY4NKI9_9BURK</name>
<dbReference type="RefSeq" id="WP_125277818.1">
    <property type="nucleotide sequence ID" value="NZ_CP022390.1"/>
</dbReference>
<evidence type="ECO:0000313" key="3">
    <source>
        <dbReference type="Proteomes" id="UP000831759"/>
    </source>
</evidence>
<protein>
    <recommendedName>
        <fullName evidence="4">Integron gene cassette protein</fullName>
    </recommendedName>
</protein>
<feature type="transmembrane region" description="Helical" evidence="1">
    <location>
        <begin position="45"/>
        <end position="65"/>
    </location>
</feature>
<evidence type="ECO:0000256" key="1">
    <source>
        <dbReference type="SAM" id="Phobius"/>
    </source>
</evidence>
<proteinExistence type="predicted"/>
<evidence type="ECO:0008006" key="4">
    <source>
        <dbReference type="Google" id="ProtNLM"/>
    </source>
</evidence>
<keyword evidence="1" id="KW-1133">Transmembrane helix</keyword>
<accession>A0ABY4NKI9</accession>
<organism evidence="2 3">
    <name type="scientific">Alcaligenes aquatilis</name>
    <dbReference type="NCBI Taxonomy" id="323284"/>
    <lineage>
        <taxon>Bacteria</taxon>
        <taxon>Pseudomonadati</taxon>
        <taxon>Pseudomonadota</taxon>
        <taxon>Betaproteobacteria</taxon>
        <taxon>Burkholderiales</taxon>
        <taxon>Alcaligenaceae</taxon>
        <taxon>Alcaligenes</taxon>
    </lineage>
</organism>
<sequence length="120" mass="12957">MERQRQVFFHCAATVSGLGLSLLALLLALVFLVDGFANPQRQFALINYVFAALGLCFSCLIFAMSRTYDRVCCGLPMANQGIGKRLGWYLTALYAILIGLLALGAAGIGARLLQGQHIFG</sequence>
<dbReference type="EMBL" id="CP094619">
    <property type="protein sequence ID" value="UQN37589.1"/>
    <property type="molecule type" value="Genomic_DNA"/>
</dbReference>
<feature type="transmembrane region" description="Helical" evidence="1">
    <location>
        <begin position="86"/>
        <end position="110"/>
    </location>
</feature>
<keyword evidence="3" id="KW-1185">Reference proteome</keyword>
<dbReference type="GeneID" id="96868827"/>
<reference evidence="2 3" key="1">
    <citation type="journal article" date="2022" name="Int. J. Syst. Evol. Microbiol.">
        <title>Characterization of Alcaligenes aquatilis as a novel member of heterotrophic nitrifier-aerobic denitrifier and its performance in treating piggery wastewater.</title>
        <authorList>
            <person name="Cao X."/>
            <person name="Zhao B."/>
            <person name="Wu Y."/>
            <person name="Huang J."/>
            <person name="Wang H."/>
            <person name="Sun X."/>
            <person name="Li S."/>
        </authorList>
    </citation>
    <scope>NUCLEOTIDE SEQUENCE [LARGE SCALE GENOMIC DNA]</scope>
    <source>
        <strain evidence="2 3">AS1</strain>
    </source>
</reference>
<keyword evidence="1" id="KW-0812">Transmembrane</keyword>
<keyword evidence="1" id="KW-0472">Membrane</keyword>
<dbReference type="Proteomes" id="UP000831759">
    <property type="component" value="Chromosome"/>
</dbReference>
<evidence type="ECO:0000313" key="2">
    <source>
        <dbReference type="EMBL" id="UQN37589.1"/>
    </source>
</evidence>
<feature type="transmembrane region" description="Helical" evidence="1">
    <location>
        <begin position="7"/>
        <end position="33"/>
    </location>
</feature>